<protein>
    <submittedName>
        <fullName evidence="2">Uncharacterized protein</fullName>
    </submittedName>
</protein>
<name>A0A5B7CRQ3_PORTR</name>
<gene>
    <name evidence="2" type="ORF">E2C01_004570</name>
</gene>
<accession>A0A5B7CRQ3</accession>
<dbReference type="AlphaFoldDB" id="A0A5B7CRQ3"/>
<feature type="region of interest" description="Disordered" evidence="1">
    <location>
        <begin position="1"/>
        <end position="26"/>
    </location>
</feature>
<evidence type="ECO:0000256" key="1">
    <source>
        <dbReference type="SAM" id="MobiDB-lite"/>
    </source>
</evidence>
<comment type="caution">
    <text evidence="2">The sequence shown here is derived from an EMBL/GenBank/DDBJ whole genome shotgun (WGS) entry which is preliminary data.</text>
</comment>
<keyword evidence="3" id="KW-1185">Reference proteome</keyword>
<evidence type="ECO:0000313" key="2">
    <source>
        <dbReference type="EMBL" id="MPC11895.1"/>
    </source>
</evidence>
<evidence type="ECO:0000313" key="3">
    <source>
        <dbReference type="Proteomes" id="UP000324222"/>
    </source>
</evidence>
<dbReference type="Proteomes" id="UP000324222">
    <property type="component" value="Unassembled WGS sequence"/>
</dbReference>
<proteinExistence type="predicted"/>
<organism evidence="2 3">
    <name type="scientific">Portunus trituberculatus</name>
    <name type="common">Swimming crab</name>
    <name type="synonym">Neptunus trituberculatus</name>
    <dbReference type="NCBI Taxonomy" id="210409"/>
    <lineage>
        <taxon>Eukaryota</taxon>
        <taxon>Metazoa</taxon>
        <taxon>Ecdysozoa</taxon>
        <taxon>Arthropoda</taxon>
        <taxon>Crustacea</taxon>
        <taxon>Multicrustacea</taxon>
        <taxon>Malacostraca</taxon>
        <taxon>Eumalacostraca</taxon>
        <taxon>Eucarida</taxon>
        <taxon>Decapoda</taxon>
        <taxon>Pleocyemata</taxon>
        <taxon>Brachyura</taxon>
        <taxon>Eubrachyura</taxon>
        <taxon>Portunoidea</taxon>
        <taxon>Portunidae</taxon>
        <taxon>Portuninae</taxon>
        <taxon>Portunus</taxon>
    </lineage>
</organism>
<feature type="compositionally biased region" description="Low complexity" evidence="1">
    <location>
        <begin position="12"/>
        <end position="23"/>
    </location>
</feature>
<reference evidence="2 3" key="1">
    <citation type="submission" date="2019-05" db="EMBL/GenBank/DDBJ databases">
        <title>Another draft genome of Portunus trituberculatus and its Hox gene families provides insights of decapod evolution.</title>
        <authorList>
            <person name="Jeong J.-H."/>
            <person name="Song I."/>
            <person name="Kim S."/>
            <person name="Choi T."/>
            <person name="Kim D."/>
            <person name="Ryu S."/>
            <person name="Kim W."/>
        </authorList>
    </citation>
    <scope>NUCLEOTIDE SEQUENCE [LARGE SCALE GENOMIC DNA]</scope>
    <source>
        <tissue evidence="2">Muscle</tissue>
    </source>
</reference>
<sequence length="105" mass="11664">MDLTTSVPQRFPLTPTTHSITTPRHPPHHPPPLTIPFNLTFQTFSHFTLFHSPASLLLTSLLPSVFLILSHSPPNHSLIRSTLHCCLTSPLPLRLHPSQGPRGKT</sequence>
<dbReference type="EMBL" id="VSRR010000186">
    <property type="protein sequence ID" value="MPC11895.1"/>
    <property type="molecule type" value="Genomic_DNA"/>
</dbReference>